<keyword evidence="3 6" id="KW-0812">Transmembrane</keyword>
<gene>
    <name evidence="8" type="ORF">GCM10010468_78600</name>
</gene>
<proteinExistence type="predicted"/>
<dbReference type="NCBIfam" id="TIGR03954">
    <property type="entry name" value="integ_memb_HG"/>
    <property type="match status" value="1"/>
</dbReference>
<sequence length="103" mass="11359">MEAAVNRFRIIAYIVGVLLVLLTVGMIMKYTPIDDPTLAGIVAPIHGLFYMIYLAAGFDVWRRAGWEPKRMLLIALAGIVPGLTFFVEKRIVADARSAVPLQA</sequence>
<evidence type="ECO:0000256" key="1">
    <source>
        <dbReference type="ARBA" id="ARBA00004651"/>
    </source>
</evidence>
<name>A0ABP6QMM7_9ACTN</name>
<dbReference type="InterPro" id="IPR023845">
    <property type="entry name" value="DUF3817_TM"/>
</dbReference>
<keyword evidence="4 6" id="KW-1133">Transmembrane helix</keyword>
<feature type="transmembrane region" description="Helical" evidence="6">
    <location>
        <begin position="37"/>
        <end position="58"/>
    </location>
</feature>
<evidence type="ECO:0000256" key="6">
    <source>
        <dbReference type="SAM" id="Phobius"/>
    </source>
</evidence>
<accession>A0ABP6QMM7</accession>
<evidence type="ECO:0000313" key="9">
    <source>
        <dbReference type="Proteomes" id="UP001501237"/>
    </source>
</evidence>
<dbReference type="PANTHER" id="PTHR40077:SF2">
    <property type="entry name" value="MEMBRANE PROTEIN"/>
    <property type="match status" value="1"/>
</dbReference>
<evidence type="ECO:0000256" key="5">
    <source>
        <dbReference type="ARBA" id="ARBA00023136"/>
    </source>
</evidence>
<keyword evidence="2" id="KW-1003">Cell membrane</keyword>
<organism evidence="8 9">
    <name type="scientific">Actinocorallia longicatena</name>
    <dbReference type="NCBI Taxonomy" id="111803"/>
    <lineage>
        <taxon>Bacteria</taxon>
        <taxon>Bacillati</taxon>
        <taxon>Actinomycetota</taxon>
        <taxon>Actinomycetes</taxon>
        <taxon>Streptosporangiales</taxon>
        <taxon>Thermomonosporaceae</taxon>
        <taxon>Actinocorallia</taxon>
    </lineage>
</organism>
<protein>
    <recommendedName>
        <fullName evidence="7">DUF3817 domain-containing protein</fullName>
    </recommendedName>
</protein>
<evidence type="ECO:0000256" key="2">
    <source>
        <dbReference type="ARBA" id="ARBA00022475"/>
    </source>
</evidence>
<dbReference type="PANTHER" id="PTHR40077">
    <property type="entry name" value="MEMBRANE PROTEIN-RELATED"/>
    <property type="match status" value="1"/>
</dbReference>
<evidence type="ECO:0000256" key="3">
    <source>
        <dbReference type="ARBA" id="ARBA00022692"/>
    </source>
</evidence>
<evidence type="ECO:0000313" key="8">
    <source>
        <dbReference type="EMBL" id="GAA3241393.1"/>
    </source>
</evidence>
<dbReference type="Pfam" id="PF12823">
    <property type="entry name" value="DUF3817"/>
    <property type="match status" value="1"/>
</dbReference>
<comment type="caution">
    <text evidence="8">The sequence shown here is derived from an EMBL/GenBank/DDBJ whole genome shotgun (WGS) entry which is preliminary data.</text>
</comment>
<dbReference type="EMBL" id="BAAAUV010000045">
    <property type="protein sequence ID" value="GAA3241393.1"/>
    <property type="molecule type" value="Genomic_DNA"/>
</dbReference>
<feature type="domain" description="DUF3817" evidence="7">
    <location>
        <begin position="6"/>
        <end position="91"/>
    </location>
</feature>
<keyword evidence="5 6" id="KW-0472">Membrane</keyword>
<reference evidence="9" key="1">
    <citation type="journal article" date="2019" name="Int. J. Syst. Evol. Microbiol.">
        <title>The Global Catalogue of Microorganisms (GCM) 10K type strain sequencing project: providing services to taxonomists for standard genome sequencing and annotation.</title>
        <authorList>
            <consortium name="The Broad Institute Genomics Platform"/>
            <consortium name="The Broad Institute Genome Sequencing Center for Infectious Disease"/>
            <person name="Wu L."/>
            <person name="Ma J."/>
        </authorList>
    </citation>
    <scope>NUCLEOTIDE SEQUENCE [LARGE SCALE GENOMIC DNA]</scope>
    <source>
        <strain evidence="9">JCM 9377</strain>
    </source>
</reference>
<feature type="transmembrane region" description="Helical" evidence="6">
    <location>
        <begin position="70"/>
        <end position="87"/>
    </location>
</feature>
<evidence type="ECO:0000256" key="4">
    <source>
        <dbReference type="ARBA" id="ARBA00022989"/>
    </source>
</evidence>
<evidence type="ECO:0000259" key="7">
    <source>
        <dbReference type="Pfam" id="PF12823"/>
    </source>
</evidence>
<dbReference type="RefSeq" id="WP_344839324.1">
    <property type="nucleotide sequence ID" value="NZ_BAAAUV010000045.1"/>
</dbReference>
<keyword evidence="9" id="KW-1185">Reference proteome</keyword>
<dbReference type="Proteomes" id="UP001501237">
    <property type="component" value="Unassembled WGS sequence"/>
</dbReference>
<feature type="transmembrane region" description="Helical" evidence="6">
    <location>
        <begin position="12"/>
        <end position="31"/>
    </location>
</feature>
<comment type="subcellular location">
    <subcellularLocation>
        <location evidence="1">Cell membrane</location>
        <topology evidence="1">Multi-pass membrane protein</topology>
    </subcellularLocation>
</comment>